<dbReference type="STRING" id="366533.SAMN05444339_1307"/>
<dbReference type="Gene3D" id="3.30.420.380">
    <property type="match status" value="1"/>
</dbReference>
<keyword evidence="3" id="KW-1185">Reference proteome</keyword>
<dbReference type="GO" id="GO:0015627">
    <property type="term" value="C:type II protein secretion system complex"/>
    <property type="evidence" value="ECO:0007669"/>
    <property type="project" value="InterPro"/>
</dbReference>
<protein>
    <submittedName>
        <fullName evidence="2">Type II secretory pathway, component PulL</fullName>
    </submittedName>
</protein>
<dbReference type="InterPro" id="IPR024230">
    <property type="entry name" value="GspL_cyto_dom"/>
</dbReference>
<dbReference type="Proteomes" id="UP000183987">
    <property type="component" value="Unassembled WGS sequence"/>
</dbReference>
<dbReference type="GO" id="GO:0009276">
    <property type="term" value="C:Gram-negative-bacterium-type cell wall"/>
    <property type="evidence" value="ECO:0007669"/>
    <property type="project" value="InterPro"/>
</dbReference>
<dbReference type="InterPro" id="IPR043129">
    <property type="entry name" value="ATPase_NBD"/>
</dbReference>
<evidence type="ECO:0000259" key="1">
    <source>
        <dbReference type="Pfam" id="PF05134"/>
    </source>
</evidence>
<dbReference type="AlphaFoldDB" id="A0A1M5FZK7"/>
<dbReference type="RefSeq" id="WP_072859025.1">
    <property type="nucleotide sequence ID" value="NZ_FQUE01000030.1"/>
</dbReference>
<dbReference type="GO" id="GO:0015628">
    <property type="term" value="P:protein secretion by the type II secretion system"/>
    <property type="evidence" value="ECO:0007669"/>
    <property type="project" value="InterPro"/>
</dbReference>
<dbReference type="SUPFAM" id="SSF53067">
    <property type="entry name" value="Actin-like ATPase domain"/>
    <property type="match status" value="1"/>
</dbReference>
<dbReference type="InterPro" id="IPR007812">
    <property type="entry name" value="T2SS_protein-GspL"/>
</dbReference>
<proteinExistence type="predicted"/>
<organism evidence="2 3">
    <name type="scientific">Loktanella atrilutea</name>
    <dbReference type="NCBI Taxonomy" id="366533"/>
    <lineage>
        <taxon>Bacteria</taxon>
        <taxon>Pseudomonadati</taxon>
        <taxon>Pseudomonadota</taxon>
        <taxon>Alphaproteobacteria</taxon>
        <taxon>Rhodobacterales</taxon>
        <taxon>Roseobacteraceae</taxon>
        <taxon>Loktanella</taxon>
    </lineage>
</organism>
<evidence type="ECO:0000313" key="3">
    <source>
        <dbReference type="Proteomes" id="UP000183987"/>
    </source>
</evidence>
<accession>A0A1M5FZK7</accession>
<sequence length="386" mass="39485">MINQEPIATQGASGQAVALAGGHVSNTPAPPRAAQAGSPALQARLAQALSHRSQPLPFLLAAEQVGSHLITLPPAKARQRAAMLAFAAEERIAAPLDATVVAPGPIIAPAGAPQLTFVVARRVIDACPQEAPRILPEILLIPRPATGWAVWRDGDRCVVRAADGTGFAAATEVLLLLWTRAGQPEILSCGMALPPEIRQTDRSATVPLPDPAELAYGLPRVRPGDAARTWRPVILAGALLAAGLAAHLTLLAVDVMALGRIARVDRQAAQAAIAGPLPGIAMSEDVAPILQRLAPTVAAPAGSAFLPLLADVSATLAATDATATLRRMAWTAADDTLVVLVQANGLEALQAIERGLTDAGFAVRSGAASAGDGGAEVELRISRGSA</sequence>
<evidence type="ECO:0000313" key="2">
    <source>
        <dbReference type="EMBL" id="SHF96899.1"/>
    </source>
</evidence>
<dbReference type="NCBIfam" id="TIGR01709">
    <property type="entry name" value="typeII_sec_gspL"/>
    <property type="match status" value="1"/>
</dbReference>
<dbReference type="Pfam" id="PF05134">
    <property type="entry name" value="T2SSL"/>
    <property type="match status" value="1"/>
</dbReference>
<feature type="domain" description="GspL cytoplasmic actin-ATPase-like" evidence="1">
    <location>
        <begin position="54"/>
        <end position="181"/>
    </location>
</feature>
<dbReference type="EMBL" id="FQUE01000030">
    <property type="protein sequence ID" value="SHF96899.1"/>
    <property type="molecule type" value="Genomic_DNA"/>
</dbReference>
<dbReference type="OrthoDB" id="7432052at2"/>
<reference evidence="3" key="1">
    <citation type="submission" date="2016-11" db="EMBL/GenBank/DDBJ databases">
        <authorList>
            <person name="Varghese N."/>
            <person name="Submissions S."/>
        </authorList>
    </citation>
    <scope>NUCLEOTIDE SEQUENCE [LARGE SCALE GENOMIC DNA]</scope>
    <source>
        <strain evidence="3">DSM 29326</strain>
    </source>
</reference>
<name>A0A1M5FZK7_LOKAT</name>
<gene>
    <name evidence="2" type="ORF">SAMN05444339_1307</name>
</gene>